<dbReference type="Pfam" id="PF07686">
    <property type="entry name" value="V-set"/>
    <property type="match status" value="1"/>
</dbReference>
<reference evidence="4" key="1">
    <citation type="submission" date="2023-09" db="UniProtKB">
        <authorList>
            <consortium name="Ensembl"/>
        </authorList>
    </citation>
    <scope>IDENTIFICATION</scope>
</reference>
<dbReference type="GO" id="GO:0002376">
    <property type="term" value="P:immune system process"/>
    <property type="evidence" value="ECO:0007669"/>
    <property type="project" value="UniProtKB-KW"/>
</dbReference>
<accession>A0A3B4Z4Q7</accession>
<dbReference type="InterPro" id="IPR013106">
    <property type="entry name" value="Ig_V-set"/>
</dbReference>
<dbReference type="InterPro" id="IPR050413">
    <property type="entry name" value="TCR_beta_variable"/>
</dbReference>
<dbReference type="GeneTree" id="ENSGT01110000267342"/>
<sequence length="121" mass="13586">ELWLVNDIVVLLWQQILVDQTPTALIKALGEEIQIQCNHSNSDFDMIQWYKQSPGKNDMVLLGHVRFNSPAVEDAFKNIYNVTGSGSSLSTFHIPKLRQSVDDAVYFCAASRAQCCKNPPC</sequence>
<evidence type="ECO:0000259" key="3">
    <source>
        <dbReference type="Pfam" id="PF07686"/>
    </source>
</evidence>
<keyword evidence="2" id="KW-0391">Immunity</keyword>
<dbReference type="CDD" id="cd00099">
    <property type="entry name" value="IgV"/>
    <property type="match status" value="1"/>
</dbReference>
<dbReference type="PANTHER" id="PTHR23268:SF102">
    <property type="entry name" value="IMMUNOGLOBULIN V-SET DOMAIN-CONTAINING PROTEIN"/>
    <property type="match status" value="1"/>
</dbReference>
<keyword evidence="1" id="KW-0732">Signal</keyword>
<dbReference type="SUPFAM" id="SSF48726">
    <property type="entry name" value="Immunoglobulin"/>
    <property type="match status" value="1"/>
</dbReference>
<feature type="domain" description="Immunoglobulin V-set" evidence="3">
    <location>
        <begin position="20"/>
        <end position="110"/>
    </location>
</feature>
<dbReference type="PANTHER" id="PTHR23268">
    <property type="entry name" value="T-CELL RECEPTOR BETA CHAIN"/>
    <property type="match status" value="1"/>
</dbReference>
<name>A0A3B4Z4Q7_9TELE</name>
<dbReference type="AlphaFoldDB" id="A0A3B4Z4Q7"/>
<dbReference type="InterPro" id="IPR036179">
    <property type="entry name" value="Ig-like_dom_sf"/>
</dbReference>
<evidence type="ECO:0000313" key="4">
    <source>
        <dbReference type="Ensembl" id="ENSSPAP00000003715.1"/>
    </source>
</evidence>
<evidence type="ECO:0000256" key="2">
    <source>
        <dbReference type="ARBA" id="ARBA00022859"/>
    </source>
</evidence>
<dbReference type="GO" id="GO:0007166">
    <property type="term" value="P:cell surface receptor signaling pathway"/>
    <property type="evidence" value="ECO:0007669"/>
    <property type="project" value="TreeGrafter"/>
</dbReference>
<dbReference type="InterPro" id="IPR013783">
    <property type="entry name" value="Ig-like_fold"/>
</dbReference>
<dbReference type="Ensembl" id="ENSSPAT00000003792.1">
    <property type="protein sequence ID" value="ENSSPAP00000003715.1"/>
    <property type="gene ID" value="ENSSPAG00000002874.1"/>
</dbReference>
<organism evidence="4">
    <name type="scientific">Stegastes partitus</name>
    <name type="common">bicolor damselfish</name>
    <dbReference type="NCBI Taxonomy" id="144197"/>
    <lineage>
        <taxon>Eukaryota</taxon>
        <taxon>Metazoa</taxon>
        <taxon>Chordata</taxon>
        <taxon>Craniata</taxon>
        <taxon>Vertebrata</taxon>
        <taxon>Euteleostomi</taxon>
        <taxon>Actinopterygii</taxon>
        <taxon>Neopterygii</taxon>
        <taxon>Teleostei</taxon>
        <taxon>Neoteleostei</taxon>
        <taxon>Acanthomorphata</taxon>
        <taxon>Ovalentaria</taxon>
        <taxon>Pomacentridae</taxon>
        <taxon>Stegastes</taxon>
    </lineage>
</organism>
<proteinExistence type="predicted"/>
<evidence type="ECO:0000256" key="1">
    <source>
        <dbReference type="ARBA" id="ARBA00022729"/>
    </source>
</evidence>
<dbReference type="STRING" id="144197.ENSSPAP00000003715"/>
<dbReference type="GO" id="GO:0005886">
    <property type="term" value="C:plasma membrane"/>
    <property type="evidence" value="ECO:0007669"/>
    <property type="project" value="TreeGrafter"/>
</dbReference>
<protein>
    <recommendedName>
        <fullName evidence="3">Immunoglobulin V-set domain-containing protein</fullName>
    </recommendedName>
</protein>
<dbReference type="Gene3D" id="2.60.40.10">
    <property type="entry name" value="Immunoglobulins"/>
    <property type="match status" value="1"/>
</dbReference>